<reference evidence="1" key="1">
    <citation type="submission" date="2014-09" db="EMBL/GenBank/DDBJ databases">
        <authorList>
            <person name="Magalhaes I.L.F."/>
            <person name="Oliveira U."/>
            <person name="Santos F.R."/>
            <person name="Vidigal T.H.D.A."/>
            <person name="Brescovit A.D."/>
            <person name="Santos A.J."/>
        </authorList>
    </citation>
    <scope>NUCLEOTIDE SEQUENCE</scope>
    <source>
        <tissue evidence="1">Shoot tissue taken approximately 20 cm above the soil surface</tissue>
    </source>
</reference>
<reference evidence="1" key="2">
    <citation type="journal article" date="2015" name="Data Brief">
        <title>Shoot transcriptome of the giant reed, Arundo donax.</title>
        <authorList>
            <person name="Barrero R.A."/>
            <person name="Guerrero F.D."/>
            <person name="Moolhuijzen P."/>
            <person name="Goolsby J.A."/>
            <person name="Tidwell J."/>
            <person name="Bellgard S.E."/>
            <person name="Bellgard M.I."/>
        </authorList>
    </citation>
    <scope>NUCLEOTIDE SEQUENCE</scope>
    <source>
        <tissue evidence="1">Shoot tissue taken approximately 20 cm above the soil surface</tissue>
    </source>
</reference>
<evidence type="ECO:0000313" key="1">
    <source>
        <dbReference type="EMBL" id="JAD17540.1"/>
    </source>
</evidence>
<sequence>MQNSGRQRVAGSEVQALLWAVELARWAAEGGGTCAADSGAPAAGRGGRLAPFPARAAAPLFSLVVH</sequence>
<protein>
    <submittedName>
        <fullName evidence="1">Uncharacterized protein</fullName>
    </submittedName>
</protein>
<organism evidence="1">
    <name type="scientific">Arundo donax</name>
    <name type="common">Giant reed</name>
    <name type="synonym">Donax arundinaceus</name>
    <dbReference type="NCBI Taxonomy" id="35708"/>
    <lineage>
        <taxon>Eukaryota</taxon>
        <taxon>Viridiplantae</taxon>
        <taxon>Streptophyta</taxon>
        <taxon>Embryophyta</taxon>
        <taxon>Tracheophyta</taxon>
        <taxon>Spermatophyta</taxon>
        <taxon>Magnoliopsida</taxon>
        <taxon>Liliopsida</taxon>
        <taxon>Poales</taxon>
        <taxon>Poaceae</taxon>
        <taxon>PACMAD clade</taxon>
        <taxon>Arundinoideae</taxon>
        <taxon>Arundineae</taxon>
        <taxon>Arundo</taxon>
    </lineage>
</organism>
<name>A0A0A8XXZ7_ARUDO</name>
<dbReference type="EMBL" id="GBRH01280355">
    <property type="protein sequence ID" value="JAD17540.1"/>
    <property type="molecule type" value="Transcribed_RNA"/>
</dbReference>
<proteinExistence type="predicted"/>
<accession>A0A0A8XXZ7</accession>
<dbReference type="AlphaFoldDB" id="A0A0A8XXZ7"/>